<gene>
    <name evidence="1" type="ORF">Amon02_001318800</name>
</gene>
<dbReference type="EMBL" id="BSXS01016773">
    <property type="protein sequence ID" value="GMF08200.1"/>
    <property type="molecule type" value="Genomic_DNA"/>
</dbReference>
<sequence length="158" mass="18339">MTEEQKRKARKHGVVRQAKVINEVKGSGEFGRSRGYGFLEFKDHRHALMGLRWLNTHEVTIPEILEGLDEEQAKLAKAEGGVAKRRLIVEFAIENAQVVKRRFDTMAKRTREARDNKDFKGEKIDRNVREFKGKNDRNGRDFRGNGKRSRDDDDNEVT</sequence>
<dbReference type="Proteomes" id="UP001165064">
    <property type="component" value="Unassembled WGS sequence"/>
</dbReference>
<proteinExistence type="predicted"/>
<name>A0ACB5UC90_AMBMO</name>
<organism evidence="1 2">
    <name type="scientific">Ambrosiozyma monospora</name>
    <name type="common">Yeast</name>
    <name type="synonym">Endomycopsis monosporus</name>
    <dbReference type="NCBI Taxonomy" id="43982"/>
    <lineage>
        <taxon>Eukaryota</taxon>
        <taxon>Fungi</taxon>
        <taxon>Dikarya</taxon>
        <taxon>Ascomycota</taxon>
        <taxon>Saccharomycotina</taxon>
        <taxon>Pichiomycetes</taxon>
        <taxon>Pichiales</taxon>
        <taxon>Pichiaceae</taxon>
        <taxon>Ambrosiozyma</taxon>
    </lineage>
</organism>
<reference evidence="1" key="1">
    <citation type="submission" date="2023-04" db="EMBL/GenBank/DDBJ databases">
        <title>Ambrosiozyma monospora NBRC 10751.</title>
        <authorList>
            <person name="Ichikawa N."/>
            <person name="Sato H."/>
            <person name="Tonouchi N."/>
        </authorList>
    </citation>
    <scope>NUCLEOTIDE SEQUENCE</scope>
    <source>
        <strain evidence="1">NBRC 10751</strain>
    </source>
</reference>
<comment type="caution">
    <text evidence="1">The sequence shown here is derived from an EMBL/GenBank/DDBJ whole genome shotgun (WGS) entry which is preliminary data.</text>
</comment>
<accession>A0ACB5UC90</accession>
<protein>
    <submittedName>
        <fullName evidence="1">Unnamed protein product</fullName>
    </submittedName>
</protein>
<evidence type="ECO:0000313" key="1">
    <source>
        <dbReference type="EMBL" id="GMF08200.1"/>
    </source>
</evidence>
<keyword evidence="2" id="KW-1185">Reference proteome</keyword>
<evidence type="ECO:0000313" key="2">
    <source>
        <dbReference type="Proteomes" id="UP001165064"/>
    </source>
</evidence>